<reference evidence="1 2" key="2">
    <citation type="journal article" date="2013" name="PLoS ONE">
        <title>Whole genome mapping and re-organization of the nuclear and mitochondrial genomes of Babesia microti isolates.</title>
        <authorList>
            <person name="Cornillot E."/>
            <person name="Dassouli A."/>
            <person name="Garg A."/>
            <person name="Pachikara N."/>
            <person name="Randazzo S."/>
            <person name="Depoix D."/>
            <person name="Carcy B."/>
            <person name="Delbecq S."/>
            <person name="Frutos R."/>
            <person name="Silva J.C."/>
            <person name="Sutton R."/>
            <person name="Krause P.J."/>
            <person name="Mamoun C.B."/>
        </authorList>
    </citation>
    <scope>NUCLEOTIDE SEQUENCE [LARGE SCALE GENOMIC DNA]</scope>
    <source>
        <strain evidence="1 2">RI</strain>
    </source>
</reference>
<accession>A0A1N6LWW4</accession>
<reference evidence="1 2" key="3">
    <citation type="journal article" date="2016" name="Sci. Rep.">
        <title>Genome-wide diversity and gene expression profiling of Babesia microti isolates identify polymorphic genes that mediate host-pathogen interactions.</title>
        <authorList>
            <person name="Silva J.C."/>
            <person name="Cornillot E."/>
            <person name="McCracken C."/>
            <person name="Usmani-Brown S."/>
            <person name="Dwivedi A."/>
            <person name="Ifeonu O.O."/>
            <person name="Crabtree J."/>
            <person name="Gotia H.T."/>
            <person name="Virji A.Z."/>
            <person name="Reynes C."/>
            <person name="Colinge J."/>
            <person name="Kumar V."/>
            <person name="Lawres L."/>
            <person name="Pazzi J.E."/>
            <person name="Pablo J.V."/>
            <person name="Hung C."/>
            <person name="Brancato J."/>
            <person name="Kumari P."/>
            <person name="Orvis J."/>
            <person name="Tretina K."/>
            <person name="Chibucos M."/>
            <person name="Ott S."/>
            <person name="Sadzewicz L."/>
            <person name="Sengamalay N."/>
            <person name="Shetty A.C."/>
            <person name="Su Q."/>
            <person name="Tallon L."/>
            <person name="Fraser C.M."/>
            <person name="Frutos R."/>
            <person name="Molina D.M."/>
            <person name="Krause P.J."/>
            <person name="Ben Mamoun C."/>
        </authorList>
    </citation>
    <scope>NUCLEOTIDE SEQUENCE [LARGE SCALE GENOMIC DNA]</scope>
    <source>
        <strain evidence="1 2">RI</strain>
    </source>
</reference>
<dbReference type="Proteomes" id="UP000002899">
    <property type="component" value="Chromosome I"/>
</dbReference>
<organism evidence="1 2">
    <name type="scientific">Babesia microti (strain RI)</name>
    <dbReference type="NCBI Taxonomy" id="1133968"/>
    <lineage>
        <taxon>Eukaryota</taxon>
        <taxon>Sar</taxon>
        <taxon>Alveolata</taxon>
        <taxon>Apicomplexa</taxon>
        <taxon>Aconoidasida</taxon>
        <taxon>Piroplasmida</taxon>
        <taxon>Babesiidae</taxon>
        <taxon>Babesia</taxon>
    </lineage>
</organism>
<keyword evidence="2" id="KW-1185">Reference proteome</keyword>
<dbReference type="EMBL" id="FO082871">
    <property type="protein sequence ID" value="SIO73364.1"/>
    <property type="molecule type" value="Genomic_DNA"/>
</dbReference>
<protein>
    <submittedName>
        <fullName evidence="1">Uncharacterized protein</fullName>
    </submittedName>
</protein>
<reference evidence="1 2" key="1">
    <citation type="journal article" date="2012" name="Nucleic Acids Res.">
        <title>Sequencing of the smallest Apicomplexan genome from the human pathogen Babesia microti.</title>
        <authorList>
            <person name="Cornillot E."/>
            <person name="Hadj-Kaddour K."/>
            <person name="Dassouli A."/>
            <person name="Noel B."/>
            <person name="Ranwez V."/>
            <person name="Vacherie B."/>
            <person name="Augagneur Y."/>
            <person name="Bres V."/>
            <person name="Duclos A."/>
            <person name="Randazzo S."/>
            <person name="Carcy B."/>
            <person name="Debierre-Grockiego F."/>
            <person name="Delbecq S."/>
            <person name="Moubri-Menage K."/>
            <person name="Shams-Eldin H."/>
            <person name="Usmani-Brown S."/>
            <person name="Bringaud F."/>
            <person name="Wincker P."/>
            <person name="Vivares C.P."/>
            <person name="Schwarz R.T."/>
            <person name="Schetters T.P."/>
            <person name="Krause P.J."/>
            <person name="Gorenflot A."/>
            <person name="Berry V."/>
            <person name="Barbe V."/>
            <person name="Ben Mamoun C."/>
        </authorList>
    </citation>
    <scope>NUCLEOTIDE SEQUENCE [LARGE SCALE GENOMIC DNA]</scope>
    <source>
        <strain evidence="1 2">RI</strain>
    </source>
</reference>
<dbReference type="VEuPathDB" id="PiroplasmaDB:BMR1_01G02230"/>
<sequence>MNIINSNTVDEGVHNHKEEIKNGFTDLIKSLIVFLQKARREWCLKHGKINEYKSANYCSIKAIHSNDSIPTYIPPTFDPPTRLEHFTSNKYKANDEIFEVVYESLPFNTGCSILKLKCERRLLE</sequence>
<dbReference type="RefSeq" id="XP_021337465.1">
    <property type="nucleotide sequence ID" value="XM_021482874.1"/>
</dbReference>
<gene>
    <name evidence="1" type="ORF">BMR1_01G02230</name>
</gene>
<evidence type="ECO:0000313" key="1">
    <source>
        <dbReference type="EMBL" id="SIO73364.1"/>
    </source>
</evidence>
<dbReference type="AlphaFoldDB" id="A0A1N6LWW4"/>
<dbReference type="GeneID" id="24423521"/>
<proteinExistence type="predicted"/>
<evidence type="ECO:0000313" key="2">
    <source>
        <dbReference type="Proteomes" id="UP000002899"/>
    </source>
</evidence>
<dbReference type="KEGG" id="bmic:BMR1_01G02230"/>
<name>A0A1N6LWW4_BABMR</name>